<keyword evidence="11" id="KW-0902">Two-component regulatory system</keyword>
<dbReference type="Pfam" id="PF25323">
    <property type="entry name" value="6TM_PilS"/>
    <property type="match status" value="1"/>
</dbReference>
<dbReference type="PROSITE" id="PS50109">
    <property type="entry name" value="HIS_KIN"/>
    <property type="match status" value="1"/>
</dbReference>
<evidence type="ECO:0000256" key="12">
    <source>
        <dbReference type="ARBA" id="ARBA00023136"/>
    </source>
</evidence>
<dbReference type="Gene3D" id="3.30.565.10">
    <property type="entry name" value="Histidine kinase-like ATPase, C-terminal domain"/>
    <property type="match status" value="1"/>
</dbReference>
<dbReference type="PANTHER" id="PTHR42878">
    <property type="entry name" value="TWO-COMPONENT HISTIDINE KINASE"/>
    <property type="match status" value="1"/>
</dbReference>
<dbReference type="SMART" id="SM00387">
    <property type="entry name" value="HATPase_c"/>
    <property type="match status" value="1"/>
</dbReference>
<keyword evidence="9" id="KW-0067">ATP-binding</keyword>
<keyword evidence="4" id="KW-0597">Phosphoprotein</keyword>
<evidence type="ECO:0000256" key="9">
    <source>
        <dbReference type="ARBA" id="ARBA00022840"/>
    </source>
</evidence>
<keyword evidence="13" id="KW-0175">Coiled coil</keyword>
<feature type="transmembrane region" description="Helical" evidence="14">
    <location>
        <begin position="53"/>
        <end position="73"/>
    </location>
</feature>
<dbReference type="KEGG" id="cser:CCO03_15715"/>
<keyword evidence="12 14" id="KW-0472">Membrane</keyword>
<dbReference type="Proteomes" id="UP000196138">
    <property type="component" value="Chromosome"/>
</dbReference>
<sequence length="575" mass="63399">MMAATSSRTPAPRDGLARLWQGFMTGRVLIAFALLLLQMVLTINNIKYSNQGLWTFALCVAYLAQTVLVRVVFNPVRPGNAFARQWVATALVDVVMFGMLQFTRSGTLTYLPLFVYPVLTSGVLATRKLALGTAALCTLILLGEPWLTGQHLDAQVTSGLMQGALASTGLLLVALLTNQLTHRLQQAQAHARRTQADAQRSRAEAQIMRLINERVIDAMPQGILVLNEKLQVRSANPAALTMLGLPETHLLASLRLTDQAGWIELVDVAKLTFARGAIDHAEINVTQRSRTQVHLTVNTQTTSSPEAAQRPMCLMFMQDLRESEAKLRTEKLASMGRMSAAVAHEIRNPLAAISQANALLQEELNDPMARRLTGMVEQNAQRLGRIVDDILDVARVKEVGERDESDALALDAHVRTLCQEWADQHQVGTRLQVKLSADEVLAAFRPDHLRRILVNLLDNAARYATHAQGAIQVSTHADRATGPVLLMVWSDGKALDQGVQKHLFEPFFSSESRSSGLGLYICQELCHRHGGAIAYERTPRQINGSTQQGNEFFISMKRWQHTANAPLDPDADTSR</sequence>
<keyword evidence="7" id="KW-0547">Nucleotide-binding</keyword>
<keyword evidence="6 14" id="KW-0812">Transmembrane</keyword>
<dbReference type="GO" id="GO:0005524">
    <property type="term" value="F:ATP binding"/>
    <property type="evidence" value="ECO:0007669"/>
    <property type="project" value="UniProtKB-KW"/>
</dbReference>
<dbReference type="SUPFAM" id="SSF47384">
    <property type="entry name" value="Homodimeric domain of signal transducing histidine kinase"/>
    <property type="match status" value="1"/>
</dbReference>
<keyword evidence="8" id="KW-0418">Kinase</keyword>
<gene>
    <name evidence="16" type="ORF">CCO03_15715</name>
</gene>
<dbReference type="GO" id="GO:0030295">
    <property type="term" value="F:protein kinase activator activity"/>
    <property type="evidence" value="ECO:0007669"/>
    <property type="project" value="TreeGrafter"/>
</dbReference>
<evidence type="ECO:0000256" key="1">
    <source>
        <dbReference type="ARBA" id="ARBA00000085"/>
    </source>
</evidence>
<proteinExistence type="predicted"/>
<feature type="transmembrane region" description="Helical" evidence="14">
    <location>
        <begin position="20"/>
        <end position="41"/>
    </location>
</feature>
<keyword evidence="5" id="KW-0808">Transferase</keyword>
<dbReference type="GO" id="GO:0000155">
    <property type="term" value="F:phosphorelay sensor kinase activity"/>
    <property type="evidence" value="ECO:0007669"/>
    <property type="project" value="InterPro"/>
</dbReference>
<dbReference type="InterPro" id="IPR036890">
    <property type="entry name" value="HATPase_C_sf"/>
</dbReference>
<evidence type="ECO:0000259" key="15">
    <source>
        <dbReference type="PROSITE" id="PS50109"/>
    </source>
</evidence>
<evidence type="ECO:0000256" key="8">
    <source>
        <dbReference type="ARBA" id="ARBA00022777"/>
    </source>
</evidence>
<evidence type="ECO:0000256" key="7">
    <source>
        <dbReference type="ARBA" id="ARBA00022741"/>
    </source>
</evidence>
<dbReference type="Pfam" id="PF02518">
    <property type="entry name" value="HATPase_c"/>
    <property type="match status" value="1"/>
</dbReference>
<comment type="catalytic activity">
    <reaction evidence="1">
        <text>ATP + protein L-histidine = ADP + protein N-phospho-L-histidine.</text>
        <dbReference type="EC" id="2.7.13.3"/>
    </reaction>
</comment>
<dbReference type="PRINTS" id="PR00344">
    <property type="entry name" value="BCTRLSENSOR"/>
</dbReference>
<feature type="coiled-coil region" evidence="13">
    <location>
        <begin position="184"/>
        <end position="213"/>
    </location>
</feature>
<organism evidence="16 17">
    <name type="scientific">Comamonas serinivorans</name>
    <dbReference type="NCBI Taxonomy" id="1082851"/>
    <lineage>
        <taxon>Bacteria</taxon>
        <taxon>Pseudomonadati</taxon>
        <taxon>Pseudomonadota</taxon>
        <taxon>Betaproteobacteria</taxon>
        <taxon>Burkholderiales</taxon>
        <taxon>Comamonadaceae</taxon>
        <taxon>Comamonas</taxon>
    </lineage>
</organism>
<evidence type="ECO:0000313" key="16">
    <source>
        <dbReference type="EMBL" id="ARU05924.1"/>
    </source>
</evidence>
<evidence type="ECO:0000256" key="13">
    <source>
        <dbReference type="SAM" id="Coils"/>
    </source>
</evidence>
<evidence type="ECO:0000313" key="17">
    <source>
        <dbReference type="Proteomes" id="UP000196138"/>
    </source>
</evidence>
<dbReference type="GO" id="GO:0016020">
    <property type="term" value="C:membrane"/>
    <property type="evidence" value="ECO:0007669"/>
    <property type="project" value="UniProtKB-SubCell"/>
</dbReference>
<evidence type="ECO:0000256" key="10">
    <source>
        <dbReference type="ARBA" id="ARBA00022989"/>
    </source>
</evidence>
<dbReference type="InterPro" id="IPR036097">
    <property type="entry name" value="HisK_dim/P_sf"/>
</dbReference>
<dbReference type="InterPro" id="IPR035965">
    <property type="entry name" value="PAS-like_dom_sf"/>
</dbReference>
<feature type="domain" description="Histidine kinase" evidence="15">
    <location>
        <begin position="341"/>
        <end position="560"/>
    </location>
</feature>
<dbReference type="CDD" id="cd00082">
    <property type="entry name" value="HisKA"/>
    <property type="match status" value="1"/>
</dbReference>
<evidence type="ECO:0000256" key="2">
    <source>
        <dbReference type="ARBA" id="ARBA00004141"/>
    </source>
</evidence>
<dbReference type="InterPro" id="IPR005467">
    <property type="entry name" value="His_kinase_dom"/>
</dbReference>
<comment type="subcellular location">
    <subcellularLocation>
        <location evidence="2">Membrane</location>
        <topology evidence="2">Multi-pass membrane protein</topology>
    </subcellularLocation>
</comment>
<evidence type="ECO:0000256" key="5">
    <source>
        <dbReference type="ARBA" id="ARBA00022679"/>
    </source>
</evidence>
<feature type="transmembrane region" description="Helical" evidence="14">
    <location>
        <begin position="85"/>
        <end position="102"/>
    </location>
</feature>
<dbReference type="GO" id="GO:0000156">
    <property type="term" value="F:phosphorelay response regulator activity"/>
    <property type="evidence" value="ECO:0007669"/>
    <property type="project" value="TreeGrafter"/>
</dbReference>
<evidence type="ECO:0000256" key="11">
    <source>
        <dbReference type="ARBA" id="ARBA00023012"/>
    </source>
</evidence>
<dbReference type="Pfam" id="PF00512">
    <property type="entry name" value="HisKA"/>
    <property type="match status" value="1"/>
</dbReference>
<dbReference type="GO" id="GO:0007234">
    <property type="term" value="P:osmosensory signaling via phosphorelay pathway"/>
    <property type="evidence" value="ECO:0007669"/>
    <property type="project" value="TreeGrafter"/>
</dbReference>
<keyword evidence="17" id="KW-1185">Reference proteome</keyword>
<evidence type="ECO:0000256" key="3">
    <source>
        <dbReference type="ARBA" id="ARBA00012438"/>
    </source>
</evidence>
<dbReference type="OrthoDB" id="9815750at2"/>
<dbReference type="Gene3D" id="3.30.450.20">
    <property type="entry name" value="PAS domain"/>
    <property type="match status" value="1"/>
</dbReference>
<dbReference type="SMART" id="SM00388">
    <property type="entry name" value="HisKA"/>
    <property type="match status" value="1"/>
</dbReference>
<dbReference type="EMBL" id="CP021455">
    <property type="protein sequence ID" value="ARU05924.1"/>
    <property type="molecule type" value="Genomic_DNA"/>
</dbReference>
<dbReference type="CDD" id="cd00075">
    <property type="entry name" value="HATPase"/>
    <property type="match status" value="1"/>
</dbReference>
<dbReference type="SUPFAM" id="SSF55785">
    <property type="entry name" value="PYP-like sensor domain (PAS domain)"/>
    <property type="match status" value="1"/>
</dbReference>
<dbReference type="Gene3D" id="1.10.287.130">
    <property type="match status" value="1"/>
</dbReference>
<evidence type="ECO:0000256" key="14">
    <source>
        <dbReference type="SAM" id="Phobius"/>
    </source>
</evidence>
<protein>
    <recommendedName>
        <fullName evidence="3">histidine kinase</fullName>
        <ecNumber evidence="3">2.7.13.3</ecNumber>
    </recommendedName>
</protein>
<dbReference type="InterPro" id="IPR003661">
    <property type="entry name" value="HisK_dim/P_dom"/>
</dbReference>
<dbReference type="InterPro" id="IPR000014">
    <property type="entry name" value="PAS"/>
</dbReference>
<dbReference type="PANTHER" id="PTHR42878:SF7">
    <property type="entry name" value="SENSOR HISTIDINE KINASE GLRK"/>
    <property type="match status" value="1"/>
</dbReference>
<dbReference type="InterPro" id="IPR050351">
    <property type="entry name" value="BphY/WalK/GraS-like"/>
</dbReference>
<evidence type="ECO:0000256" key="4">
    <source>
        <dbReference type="ARBA" id="ARBA00022553"/>
    </source>
</evidence>
<dbReference type="EC" id="2.7.13.3" evidence="3"/>
<dbReference type="SUPFAM" id="SSF55874">
    <property type="entry name" value="ATPase domain of HSP90 chaperone/DNA topoisomerase II/histidine kinase"/>
    <property type="match status" value="1"/>
</dbReference>
<evidence type="ECO:0000256" key="6">
    <source>
        <dbReference type="ARBA" id="ARBA00022692"/>
    </source>
</evidence>
<dbReference type="AlphaFoldDB" id="A0A1Y0EQI9"/>
<accession>A0A1Y0EQI9</accession>
<dbReference type="InterPro" id="IPR004358">
    <property type="entry name" value="Sig_transdc_His_kin-like_C"/>
</dbReference>
<keyword evidence="10 14" id="KW-1133">Transmembrane helix</keyword>
<dbReference type="Pfam" id="PF13188">
    <property type="entry name" value="PAS_8"/>
    <property type="match status" value="1"/>
</dbReference>
<name>A0A1Y0EQI9_9BURK</name>
<reference evidence="16 17" key="1">
    <citation type="submission" date="2017-05" db="EMBL/GenBank/DDBJ databases">
        <authorList>
            <person name="Song R."/>
            <person name="Chenine A.L."/>
            <person name="Ruprecht R.M."/>
        </authorList>
    </citation>
    <scope>NUCLEOTIDE SEQUENCE [LARGE SCALE GENOMIC DNA]</scope>
    <source>
        <strain evidence="16 17">DSM 26136</strain>
    </source>
</reference>
<dbReference type="InterPro" id="IPR003594">
    <property type="entry name" value="HATPase_dom"/>
</dbReference>